<feature type="region of interest" description="Disordered" evidence="2">
    <location>
        <begin position="378"/>
        <end position="400"/>
    </location>
</feature>
<evidence type="ECO:0000313" key="5">
    <source>
        <dbReference type="Proteomes" id="UP000095751"/>
    </source>
</evidence>
<keyword evidence="5" id="KW-1185">Reference proteome</keyword>
<feature type="region of interest" description="Disordered" evidence="2">
    <location>
        <begin position="235"/>
        <end position="256"/>
    </location>
</feature>
<feature type="compositionally biased region" description="Basic and acidic residues" evidence="2">
    <location>
        <begin position="288"/>
        <end position="299"/>
    </location>
</feature>
<feature type="region of interest" description="Disordered" evidence="2">
    <location>
        <begin position="286"/>
        <end position="325"/>
    </location>
</feature>
<keyword evidence="1" id="KW-0479">Metal-binding</keyword>
<feature type="compositionally biased region" description="Low complexity" evidence="2">
    <location>
        <begin position="245"/>
        <end position="256"/>
    </location>
</feature>
<dbReference type="KEGG" id="fcy:FRACYDRAFT_239291"/>
<evidence type="ECO:0000259" key="3">
    <source>
        <dbReference type="PROSITE" id="PS50157"/>
    </source>
</evidence>
<dbReference type="GO" id="GO:0008270">
    <property type="term" value="F:zinc ion binding"/>
    <property type="evidence" value="ECO:0007669"/>
    <property type="project" value="UniProtKB-KW"/>
</dbReference>
<keyword evidence="1" id="KW-0862">Zinc</keyword>
<dbReference type="GO" id="GO:0070042">
    <property type="term" value="F:rRNA (uridine-N3-)-methyltransferase activity"/>
    <property type="evidence" value="ECO:0007669"/>
    <property type="project" value="InterPro"/>
</dbReference>
<feature type="domain" description="C2H2-type" evidence="3">
    <location>
        <begin position="266"/>
        <end position="294"/>
    </location>
</feature>
<dbReference type="Pfam" id="PF10354">
    <property type="entry name" value="BMT5-like"/>
    <property type="match status" value="1"/>
</dbReference>
<proteinExistence type="predicted"/>
<sequence length="466" mass="53035">MPKTRPLKLILSGIDSFETLTSKYTDTPNILDEIRKQQEKMPSILVSIRHGVNAIVHKNSSHNVGIVVDKAVEDDRSICPAADHVLFQHPHLGTENCSLHKRFLAHLFHSATNHWMKRNGGIFHLTLVEGQYDRWECQEQAKRHGLILLHHAPFTPPPISHHSKKNDDILDSNSTNGNVDLNCNRYHYRRHQTGKSFASRRPKSTSTTYTFGRTTDKSMYVATALPWQQSECSSSTNAAGETVVTKPSSSITKIQTTSTSTSKSTLLCPFCGKEFLEERSRKCHIHDKHPNEVPIDDRSKQRRKKRQKKEETSISTPGDDGHPSIFCPHCQDSISADESSRRRIFQSAKALETHIRAKHSAIYTYIAPDWSIVKQKEKNNNDTDNHEQTNNRDNDDDSNVADKTKVEECHICGLKLVGRRFTQHLQDFVPTEGSDTFSCQFCSKNFREERAKLQHTNFCSKRPVSS</sequence>
<gene>
    <name evidence="4" type="ORF">FRACYDRAFT_239291</name>
</gene>
<name>A0A1E7FEX2_9STRA</name>
<evidence type="ECO:0000313" key="4">
    <source>
        <dbReference type="EMBL" id="OEU16697.1"/>
    </source>
</evidence>
<dbReference type="OrthoDB" id="273345at2759"/>
<dbReference type="PROSITE" id="PS00028">
    <property type="entry name" value="ZINC_FINGER_C2H2_1"/>
    <property type="match status" value="1"/>
</dbReference>
<dbReference type="PROSITE" id="PS50157">
    <property type="entry name" value="ZINC_FINGER_C2H2_2"/>
    <property type="match status" value="1"/>
</dbReference>
<dbReference type="GO" id="GO:0070475">
    <property type="term" value="P:rRNA base methylation"/>
    <property type="evidence" value="ECO:0007669"/>
    <property type="project" value="InterPro"/>
</dbReference>
<dbReference type="Proteomes" id="UP000095751">
    <property type="component" value="Unassembled WGS sequence"/>
</dbReference>
<dbReference type="SMART" id="SM00355">
    <property type="entry name" value="ZnF_C2H2"/>
    <property type="match status" value="3"/>
</dbReference>
<keyword evidence="1" id="KW-0863">Zinc-finger</keyword>
<dbReference type="InterPro" id="IPR013087">
    <property type="entry name" value="Znf_C2H2_type"/>
</dbReference>
<protein>
    <recommendedName>
        <fullName evidence="3">C2H2-type domain-containing protein</fullName>
    </recommendedName>
</protein>
<evidence type="ECO:0000256" key="1">
    <source>
        <dbReference type="PROSITE-ProRule" id="PRU00042"/>
    </source>
</evidence>
<accession>A0A1E7FEX2</accession>
<dbReference type="EMBL" id="KV784358">
    <property type="protein sequence ID" value="OEU16697.1"/>
    <property type="molecule type" value="Genomic_DNA"/>
</dbReference>
<reference evidence="4 5" key="1">
    <citation type="submission" date="2016-09" db="EMBL/GenBank/DDBJ databases">
        <title>Extensive genetic diversity and differential bi-allelic expression allows diatom success in the polar Southern Ocean.</title>
        <authorList>
            <consortium name="DOE Joint Genome Institute"/>
            <person name="Mock T."/>
            <person name="Otillar R.P."/>
            <person name="Strauss J."/>
            <person name="Dupont C."/>
            <person name="Frickenhaus S."/>
            <person name="Maumus F."/>
            <person name="Mcmullan M."/>
            <person name="Sanges R."/>
            <person name="Schmutz J."/>
            <person name="Toseland A."/>
            <person name="Valas R."/>
            <person name="Veluchamy A."/>
            <person name="Ward B.J."/>
            <person name="Allen A."/>
            <person name="Barry K."/>
            <person name="Falciatore A."/>
            <person name="Ferrante M."/>
            <person name="Fortunato A.E."/>
            <person name="Gloeckner G."/>
            <person name="Gruber A."/>
            <person name="Hipkin R."/>
            <person name="Janech M."/>
            <person name="Kroth P."/>
            <person name="Leese F."/>
            <person name="Lindquist E."/>
            <person name="Lyon B.R."/>
            <person name="Martin J."/>
            <person name="Mayer C."/>
            <person name="Parker M."/>
            <person name="Quesneville H."/>
            <person name="Raymond J."/>
            <person name="Uhlig C."/>
            <person name="Valentin K.U."/>
            <person name="Worden A.Z."/>
            <person name="Armbrust E.V."/>
            <person name="Bowler C."/>
            <person name="Green B."/>
            <person name="Moulton V."/>
            <person name="Van Oosterhout C."/>
            <person name="Grigoriev I."/>
        </authorList>
    </citation>
    <scope>NUCLEOTIDE SEQUENCE [LARGE SCALE GENOMIC DNA]</scope>
    <source>
        <strain evidence="4 5">CCMP1102</strain>
    </source>
</reference>
<feature type="compositionally biased region" description="Basic and acidic residues" evidence="2">
    <location>
        <begin position="378"/>
        <end position="393"/>
    </location>
</feature>
<dbReference type="InterPro" id="IPR019446">
    <property type="entry name" value="BMT5-like"/>
</dbReference>
<dbReference type="AlphaFoldDB" id="A0A1E7FEX2"/>
<dbReference type="InParanoid" id="A0A1E7FEX2"/>
<organism evidence="4 5">
    <name type="scientific">Fragilariopsis cylindrus CCMP1102</name>
    <dbReference type="NCBI Taxonomy" id="635003"/>
    <lineage>
        <taxon>Eukaryota</taxon>
        <taxon>Sar</taxon>
        <taxon>Stramenopiles</taxon>
        <taxon>Ochrophyta</taxon>
        <taxon>Bacillariophyta</taxon>
        <taxon>Bacillariophyceae</taxon>
        <taxon>Bacillariophycidae</taxon>
        <taxon>Bacillariales</taxon>
        <taxon>Bacillariaceae</taxon>
        <taxon>Fragilariopsis</taxon>
    </lineage>
</organism>
<evidence type="ECO:0000256" key="2">
    <source>
        <dbReference type="SAM" id="MobiDB-lite"/>
    </source>
</evidence>